<dbReference type="PROSITE" id="PS00108">
    <property type="entry name" value="PROTEIN_KINASE_ST"/>
    <property type="match status" value="1"/>
</dbReference>
<dbReference type="STRING" id="1353952.A0A165DGW5"/>
<protein>
    <recommendedName>
        <fullName evidence="2">cyclin-dependent kinase</fullName>
        <ecNumber evidence="2">2.7.11.22</ecNumber>
    </recommendedName>
    <alternativeName>
        <fullName evidence="8">Serine/threonine-protein kinase PHO85</fullName>
    </alternativeName>
</protein>
<sequence length="446" mass="50052">MNYIQLEKLGEGTYATVYKGRSRVTNEIVALKEIHLDPEEGTPSTAIREISLMKELNHPNILHLHDVIHTENKLILVFEYCEQDLKRYMDTHGVRGALDPATVRSFMYQLLRGTAYCHDNRVLHRDLKPQNLLINRKGELKIGDFGLARAYGVPVNTYSNEVVTLWYRAPDVLMGSRNYDAAIDIWSCGCIMAEMITGMPLFRGRDNPDQLLAIMKIIGTPEDRVIKKMAQETPDIQFKSYPRFPKVPWPNILPGASAQGERSVSPQDDQTLSVDLACDLIDRLLQFDPTSRPNALDALFHPYFTDPTAHHPNSSSVPQPVPVGVMPPPVFHMLPNGQSVYMPQPSNAPGARAAAPQPYQYAAMNDPNMARHGAYQEQGHHPTFAAQPIPAQYAQVPPYTYGQHVHPQAHMQQAQPAVQQQQQQQAQQPQQSAAYPVPGYPQYPGR</sequence>
<keyword evidence="6 15" id="KW-0418">Kinase</keyword>
<dbReference type="GO" id="GO:0005634">
    <property type="term" value="C:nucleus"/>
    <property type="evidence" value="ECO:0007669"/>
    <property type="project" value="TreeGrafter"/>
</dbReference>
<comment type="similarity">
    <text evidence="1">Belongs to the protein kinase superfamily. CMGC Ser/Thr protein kinase family. CDC2/CDKX subfamily.</text>
</comment>
<proteinExistence type="inferred from homology"/>
<evidence type="ECO:0000256" key="5">
    <source>
        <dbReference type="ARBA" id="ARBA00022741"/>
    </source>
</evidence>
<dbReference type="GO" id="GO:0005737">
    <property type="term" value="C:cytoplasm"/>
    <property type="evidence" value="ECO:0007669"/>
    <property type="project" value="TreeGrafter"/>
</dbReference>
<dbReference type="SUPFAM" id="SSF56112">
    <property type="entry name" value="Protein kinase-like (PK-like)"/>
    <property type="match status" value="1"/>
</dbReference>
<evidence type="ECO:0000256" key="4">
    <source>
        <dbReference type="ARBA" id="ARBA00022679"/>
    </source>
</evidence>
<feature type="region of interest" description="Disordered" evidence="13">
    <location>
        <begin position="405"/>
        <end position="446"/>
    </location>
</feature>
<dbReference type="EMBL" id="KV424056">
    <property type="protein sequence ID" value="KZT52768.1"/>
    <property type="molecule type" value="Genomic_DNA"/>
</dbReference>
<dbReference type="Gene3D" id="1.10.510.10">
    <property type="entry name" value="Transferase(Phosphotransferase) domain 1"/>
    <property type="match status" value="1"/>
</dbReference>
<evidence type="ECO:0000259" key="14">
    <source>
        <dbReference type="PROSITE" id="PS50011"/>
    </source>
</evidence>
<dbReference type="InterPro" id="IPR017441">
    <property type="entry name" value="Protein_kinase_ATP_BS"/>
</dbReference>
<feature type="compositionally biased region" description="Low complexity" evidence="13">
    <location>
        <begin position="405"/>
        <end position="437"/>
    </location>
</feature>
<dbReference type="PANTHER" id="PTHR24056">
    <property type="entry name" value="CELL DIVISION PROTEIN KINASE"/>
    <property type="match status" value="1"/>
</dbReference>
<keyword evidence="5 11" id="KW-0547">Nucleotide-binding</keyword>
<evidence type="ECO:0000256" key="10">
    <source>
        <dbReference type="ARBA" id="ARBA00048367"/>
    </source>
</evidence>
<dbReference type="PROSITE" id="PS50011">
    <property type="entry name" value="PROTEIN_KINASE_DOM"/>
    <property type="match status" value="1"/>
</dbReference>
<evidence type="ECO:0000256" key="2">
    <source>
        <dbReference type="ARBA" id="ARBA00012425"/>
    </source>
</evidence>
<dbReference type="AlphaFoldDB" id="A0A165DGW5"/>
<evidence type="ECO:0000256" key="3">
    <source>
        <dbReference type="ARBA" id="ARBA00022527"/>
    </source>
</evidence>
<dbReference type="InterPro" id="IPR008271">
    <property type="entry name" value="Ser/Thr_kinase_AS"/>
</dbReference>
<dbReference type="Pfam" id="PF00069">
    <property type="entry name" value="Pkinase"/>
    <property type="match status" value="1"/>
</dbReference>
<evidence type="ECO:0000256" key="1">
    <source>
        <dbReference type="ARBA" id="ARBA00006485"/>
    </source>
</evidence>
<dbReference type="SMART" id="SM00220">
    <property type="entry name" value="S_TKc"/>
    <property type="match status" value="1"/>
</dbReference>
<dbReference type="FunCoup" id="A0A165DGW5">
    <property type="interactions" value="265"/>
</dbReference>
<dbReference type="GO" id="GO:0005524">
    <property type="term" value="F:ATP binding"/>
    <property type="evidence" value="ECO:0007669"/>
    <property type="project" value="UniProtKB-UniRule"/>
</dbReference>
<dbReference type="Proteomes" id="UP000076842">
    <property type="component" value="Unassembled WGS sequence"/>
</dbReference>
<evidence type="ECO:0000256" key="7">
    <source>
        <dbReference type="ARBA" id="ARBA00022840"/>
    </source>
</evidence>
<dbReference type="EC" id="2.7.11.22" evidence="2"/>
<feature type="domain" description="Protein kinase" evidence="14">
    <location>
        <begin position="3"/>
        <end position="304"/>
    </location>
</feature>
<evidence type="ECO:0000256" key="6">
    <source>
        <dbReference type="ARBA" id="ARBA00022777"/>
    </source>
</evidence>
<comment type="catalytic activity">
    <reaction evidence="9">
        <text>L-threonyl-[protein] + ATP = O-phospho-L-threonyl-[protein] + ADP + H(+)</text>
        <dbReference type="Rhea" id="RHEA:46608"/>
        <dbReference type="Rhea" id="RHEA-COMP:11060"/>
        <dbReference type="Rhea" id="RHEA-COMP:11605"/>
        <dbReference type="ChEBI" id="CHEBI:15378"/>
        <dbReference type="ChEBI" id="CHEBI:30013"/>
        <dbReference type="ChEBI" id="CHEBI:30616"/>
        <dbReference type="ChEBI" id="CHEBI:61977"/>
        <dbReference type="ChEBI" id="CHEBI:456216"/>
        <dbReference type="EC" id="2.7.11.22"/>
    </reaction>
</comment>
<evidence type="ECO:0000256" key="8">
    <source>
        <dbReference type="ARBA" id="ARBA00041795"/>
    </source>
</evidence>
<dbReference type="FunFam" id="3.30.200.20:FF:000062">
    <property type="entry name" value="PHO system negative regulator"/>
    <property type="match status" value="1"/>
</dbReference>
<comment type="catalytic activity">
    <reaction evidence="10">
        <text>L-seryl-[protein] + ATP = O-phospho-L-seryl-[protein] + ADP + H(+)</text>
        <dbReference type="Rhea" id="RHEA:17989"/>
        <dbReference type="Rhea" id="RHEA-COMP:9863"/>
        <dbReference type="Rhea" id="RHEA-COMP:11604"/>
        <dbReference type="ChEBI" id="CHEBI:15378"/>
        <dbReference type="ChEBI" id="CHEBI:29999"/>
        <dbReference type="ChEBI" id="CHEBI:30616"/>
        <dbReference type="ChEBI" id="CHEBI:83421"/>
        <dbReference type="ChEBI" id="CHEBI:456216"/>
        <dbReference type="EC" id="2.7.11.22"/>
    </reaction>
</comment>
<dbReference type="Gene3D" id="3.30.200.20">
    <property type="entry name" value="Phosphorylase Kinase, domain 1"/>
    <property type="match status" value="1"/>
</dbReference>
<accession>A0A165DGW5</accession>
<evidence type="ECO:0000256" key="13">
    <source>
        <dbReference type="SAM" id="MobiDB-lite"/>
    </source>
</evidence>
<evidence type="ECO:0000313" key="15">
    <source>
        <dbReference type="EMBL" id="KZT52768.1"/>
    </source>
</evidence>
<name>A0A165DGW5_9BASI</name>
<evidence type="ECO:0000256" key="11">
    <source>
        <dbReference type="PROSITE-ProRule" id="PRU10141"/>
    </source>
</evidence>
<keyword evidence="4" id="KW-0808">Transferase</keyword>
<evidence type="ECO:0000256" key="9">
    <source>
        <dbReference type="ARBA" id="ARBA00047811"/>
    </source>
</evidence>
<keyword evidence="7 11" id="KW-0067">ATP-binding</keyword>
<keyword evidence="16" id="KW-1185">Reference proteome</keyword>
<feature type="binding site" evidence="11">
    <location>
        <position position="32"/>
    </location>
    <ligand>
        <name>ATP</name>
        <dbReference type="ChEBI" id="CHEBI:30616"/>
    </ligand>
</feature>
<dbReference type="InterPro" id="IPR011009">
    <property type="entry name" value="Kinase-like_dom_sf"/>
</dbReference>
<dbReference type="OrthoDB" id="1732493at2759"/>
<reference evidence="15 16" key="1">
    <citation type="journal article" date="2016" name="Mol. Biol. Evol.">
        <title>Comparative Genomics of Early-Diverging Mushroom-Forming Fungi Provides Insights into the Origins of Lignocellulose Decay Capabilities.</title>
        <authorList>
            <person name="Nagy L.G."/>
            <person name="Riley R."/>
            <person name="Tritt A."/>
            <person name="Adam C."/>
            <person name="Daum C."/>
            <person name="Floudas D."/>
            <person name="Sun H."/>
            <person name="Yadav J.S."/>
            <person name="Pangilinan J."/>
            <person name="Larsson K.H."/>
            <person name="Matsuura K."/>
            <person name="Barry K."/>
            <person name="Labutti K."/>
            <person name="Kuo R."/>
            <person name="Ohm R.A."/>
            <person name="Bhattacharya S.S."/>
            <person name="Shirouzu T."/>
            <person name="Yoshinaga Y."/>
            <person name="Martin F.M."/>
            <person name="Grigoriev I.V."/>
            <person name="Hibbett D.S."/>
        </authorList>
    </citation>
    <scope>NUCLEOTIDE SEQUENCE [LARGE SCALE GENOMIC DNA]</scope>
    <source>
        <strain evidence="15 16">HHB12733</strain>
    </source>
</reference>
<gene>
    <name evidence="15" type="ORF">CALCODRAFT_77990</name>
</gene>
<dbReference type="FunFam" id="1.10.510.10:FF:000611">
    <property type="entry name" value="CMGC family protein kinase"/>
    <property type="match status" value="1"/>
</dbReference>
<organism evidence="15 16">
    <name type="scientific">Calocera cornea HHB12733</name>
    <dbReference type="NCBI Taxonomy" id="1353952"/>
    <lineage>
        <taxon>Eukaryota</taxon>
        <taxon>Fungi</taxon>
        <taxon>Dikarya</taxon>
        <taxon>Basidiomycota</taxon>
        <taxon>Agaricomycotina</taxon>
        <taxon>Dacrymycetes</taxon>
        <taxon>Dacrymycetales</taxon>
        <taxon>Dacrymycetaceae</taxon>
        <taxon>Calocera</taxon>
    </lineage>
</organism>
<dbReference type="InParanoid" id="A0A165DGW5"/>
<keyword evidence="3 12" id="KW-0723">Serine/threonine-protein kinase</keyword>
<dbReference type="GO" id="GO:0004693">
    <property type="term" value="F:cyclin-dependent protein serine/threonine kinase activity"/>
    <property type="evidence" value="ECO:0007669"/>
    <property type="project" value="UniProtKB-EC"/>
</dbReference>
<evidence type="ECO:0000313" key="16">
    <source>
        <dbReference type="Proteomes" id="UP000076842"/>
    </source>
</evidence>
<dbReference type="InterPro" id="IPR050108">
    <property type="entry name" value="CDK"/>
</dbReference>
<evidence type="ECO:0000256" key="12">
    <source>
        <dbReference type="RuleBase" id="RU000304"/>
    </source>
</evidence>
<dbReference type="InterPro" id="IPR000719">
    <property type="entry name" value="Prot_kinase_dom"/>
</dbReference>
<dbReference type="PROSITE" id="PS00107">
    <property type="entry name" value="PROTEIN_KINASE_ATP"/>
    <property type="match status" value="1"/>
</dbReference>
<dbReference type="PANTHER" id="PTHR24056:SF46">
    <property type="entry name" value="CYCLIN-DEPENDENT KINASE 5"/>
    <property type="match status" value="1"/>
</dbReference>